<gene>
    <name evidence="2" type="ORF">ACFL6M_02065</name>
</gene>
<reference evidence="2 3" key="1">
    <citation type="submission" date="2024-09" db="EMBL/GenBank/DDBJ databases">
        <authorList>
            <person name="D'Angelo T."/>
        </authorList>
    </citation>
    <scope>NUCLEOTIDE SEQUENCE [LARGE SCALE GENOMIC DNA]</scope>
    <source>
        <strain evidence="2">SAG AM-320-E07</strain>
    </source>
</reference>
<dbReference type="SUPFAM" id="SSF46785">
    <property type="entry name" value="Winged helix' DNA-binding domain"/>
    <property type="match status" value="1"/>
</dbReference>
<dbReference type="InterPro" id="IPR052509">
    <property type="entry name" value="Metal_resp_DNA-bind_regulator"/>
</dbReference>
<name>A0ABV6YJ53_UNCEI</name>
<dbReference type="InterPro" id="IPR005149">
    <property type="entry name" value="Tscrpt_reg_PadR_N"/>
</dbReference>
<dbReference type="PANTHER" id="PTHR33169">
    <property type="entry name" value="PADR-FAMILY TRANSCRIPTIONAL REGULATOR"/>
    <property type="match status" value="1"/>
</dbReference>
<dbReference type="PANTHER" id="PTHR33169:SF14">
    <property type="entry name" value="TRANSCRIPTIONAL REGULATOR RV3488"/>
    <property type="match status" value="1"/>
</dbReference>
<keyword evidence="3" id="KW-1185">Reference proteome</keyword>
<dbReference type="Gene3D" id="1.10.10.10">
    <property type="entry name" value="Winged helix-like DNA-binding domain superfamily/Winged helix DNA-binding domain"/>
    <property type="match status" value="1"/>
</dbReference>
<evidence type="ECO:0000313" key="3">
    <source>
        <dbReference type="Proteomes" id="UP001593833"/>
    </source>
</evidence>
<dbReference type="Pfam" id="PF03551">
    <property type="entry name" value="PadR"/>
    <property type="match status" value="1"/>
</dbReference>
<sequence length="112" mass="12539">MARIELHNLSKSCNEALILGVLADGPKHGYQVALEIEQRSGGYFKFYLGTLYPILHKLEKDGFIKGTWAPDSGRRKKLYALTDRGGVTAREVAATWRTFFQKLGGLLETIEP</sequence>
<evidence type="ECO:0000259" key="1">
    <source>
        <dbReference type="Pfam" id="PF03551"/>
    </source>
</evidence>
<dbReference type="EMBL" id="JBHPKH010000013">
    <property type="protein sequence ID" value="MFC1572360.1"/>
    <property type="molecule type" value="Genomic_DNA"/>
</dbReference>
<protein>
    <submittedName>
        <fullName evidence="2">PadR family transcriptional regulator</fullName>
    </submittedName>
</protein>
<proteinExistence type="predicted"/>
<dbReference type="Proteomes" id="UP001593833">
    <property type="component" value="Unassembled WGS sequence"/>
</dbReference>
<feature type="domain" description="Transcription regulator PadR N-terminal" evidence="1">
    <location>
        <begin position="18"/>
        <end position="88"/>
    </location>
</feature>
<organism evidence="2 3">
    <name type="scientific">Eiseniibacteriota bacterium</name>
    <dbReference type="NCBI Taxonomy" id="2212470"/>
    <lineage>
        <taxon>Bacteria</taxon>
        <taxon>Candidatus Eiseniibacteriota</taxon>
    </lineage>
</organism>
<evidence type="ECO:0000313" key="2">
    <source>
        <dbReference type="EMBL" id="MFC1572360.1"/>
    </source>
</evidence>
<dbReference type="InterPro" id="IPR036388">
    <property type="entry name" value="WH-like_DNA-bd_sf"/>
</dbReference>
<dbReference type="InterPro" id="IPR036390">
    <property type="entry name" value="WH_DNA-bd_sf"/>
</dbReference>
<comment type="caution">
    <text evidence="2">The sequence shown here is derived from an EMBL/GenBank/DDBJ whole genome shotgun (WGS) entry which is preliminary data.</text>
</comment>
<accession>A0ABV6YJ53</accession>